<dbReference type="SUPFAM" id="SSF53448">
    <property type="entry name" value="Nucleotide-diphospho-sugar transferases"/>
    <property type="match status" value="1"/>
</dbReference>
<evidence type="ECO:0000313" key="13">
    <source>
        <dbReference type="Proteomes" id="UP000629365"/>
    </source>
</evidence>
<organism evidence="12 13">
    <name type="scientific">Microbacterium murale</name>
    <dbReference type="NCBI Taxonomy" id="1081040"/>
    <lineage>
        <taxon>Bacteria</taxon>
        <taxon>Bacillati</taxon>
        <taxon>Actinomycetota</taxon>
        <taxon>Actinomycetes</taxon>
        <taxon>Micrococcales</taxon>
        <taxon>Microbacteriaceae</taxon>
        <taxon>Microbacterium</taxon>
    </lineage>
</organism>
<evidence type="ECO:0000313" key="12">
    <source>
        <dbReference type="EMBL" id="GGD75588.1"/>
    </source>
</evidence>
<evidence type="ECO:0000256" key="5">
    <source>
        <dbReference type="ARBA" id="ARBA00023136"/>
    </source>
</evidence>
<accession>A0ABQ1RQS3</accession>
<keyword evidence="3" id="KW-0328">Glycosyltransferase</keyword>
<comment type="pathway">
    <text evidence="7">Carotenoid biosynthesis; staphyloxanthin biosynthesis; staphyloxanthin from farnesyl diphosphate: step 4/5.</text>
</comment>
<comment type="subcellular location">
    <subcellularLocation>
        <location evidence="1">Cell membrane</location>
    </subcellularLocation>
</comment>
<gene>
    <name evidence="12" type="ORF">GCM10007269_18330</name>
</gene>
<dbReference type="PANTHER" id="PTHR43646">
    <property type="entry name" value="GLYCOSYLTRANSFERASE"/>
    <property type="match status" value="1"/>
</dbReference>
<reference evidence="13" key="1">
    <citation type="journal article" date="2019" name="Int. J. Syst. Evol. Microbiol.">
        <title>The Global Catalogue of Microorganisms (GCM) 10K type strain sequencing project: providing services to taxonomists for standard genome sequencing and annotation.</title>
        <authorList>
            <consortium name="The Broad Institute Genomics Platform"/>
            <consortium name="The Broad Institute Genome Sequencing Center for Infectious Disease"/>
            <person name="Wu L."/>
            <person name="Ma J."/>
        </authorList>
    </citation>
    <scope>NUCLEOTIDE SEQUENCE [LARGE SCALE GENOMIC DNA]</scope>
    <source>
        <strain evidence="13">CCM 7640</strain>
    </source>
</reference>
<evidence type="ECO:0000256" key="3">
    <source>
        <dbReference type="ARBA" id="ARBA00022676"/>
    </source>
</evidence>
<keyword evidence="5" id="KW-0472">Membrane</keyword>
<dbReference type="PANTHER" id="PTHR43646:SF2">
    <property type="entry name" value="GLYCOSYLTRANSFERASE 2-LIKE DOMAIN-CONTAINING PROTEIN"/>
    <property type="match status" value="1"/>
</dbReference>
<keyword evidence="4" id="KW-0808">Transferase</keyword>
<evidence type="ECO:0000256" key="7">
    <source>
        <dbReference type="ARBA" id="ARBA00037904"/>
    </source>
</evidence>
<protein>
    <recommendedName>
        <fullName evidence="9">4,4'-diaponeurosporenoate glycosyltransferase</fullName>
    </recommendedName>
</protein>
<evidence type="ECO:0000256" key="2">
    <source>
        <dbReference type="ARBA" id="ARBA00022475"/>
    </source>
</evidence>
<name>A0ABQ1RQS3_9MICO</name>
<dbReference type="EMBL" id="BMCM01000002">
    <property type="protein sequence ID" value="GGD75588.1"/>
    <property type="molecule type" value="Genomic_DNA"/>
</dbReference>
<comment type="similarity">
    <text evidence="8">Belongs to the glycosyltransferase 2 family. CrtQ subfamily.</text>
</comment>
<evidence type="ECO:0000256" key="6">
    <source>
        <dbReference type="ARBA" id="ARBA00037281"/>
    </source>
</evidence>
<evidence type="ECO:0000256" key="8">
    <source>
        <dbReference type="ARBA" id="ARBA00038120"/>
    </source>
</evidence>
<dbReference type="Pfam" id="PF00535">
    <property type="entry name" value="Glycos_transf_2"/>
    <property type="match status" value="1"/>
</dbReference>
<feature type="compositionally biased region" description="Polar residues" evidence="10">
    <location>
        <begin position="278"/>
        <end position="288"/>
    </location>
</feature>
<evidence type="ECO:0000256" key="4">
    <source>
        <dbReference type="ARBA" id="ARBA00022679"/>
    </source>
</evidence>
<dbReference type="Gene3D" id="3.90.550.10">
    <property type="entry name" value="Spore Coat Polysaccharide Biosynthesis Protein SpsA, Chain A"/>
    <property type="match status" value="1"/>
</dbReference>
<feature type="region of interest" description="Disordered" evidence="10">
    <location>
        <begin position="268"/>
        <end position="288"/>
    </location>
</feature>
<evidence type="ECO:0000259" key="11">
    <source>
        <dbReference type="Pfam" id="PF00535"/>
    </source>
</evidence>
<keyword evidence="2" id="KW-1003">Cell membrane</keyword>
<evidence type="ECO:0000256" key="10">
    <source>
        <dbReference type="SAM" id="MobiDB-lite"/>
    </source>
</evidence>
<dbReference type="InterPro" id="IPR029044">
    <property type="entry name" value="Nucleotide-diphossugar_trans"/>
</dbReference>
<feature type="domain" description="Glycosyltransferase 2-like" evidence="11">
    <location>
        <begin position="6"/>
        <end position="126"/>
    </location>
</feature>
<evidence type="ECO:0000256" key="1">
    <source>
        <dbReference type="ARBA" id="ARBA00004236"/>
    </source>
</evidence>
<dbReference type="Proteomes" id="UP000629365">
    <property type="component" value="Unassembled WGS sequence"/>
</dbReference>
<comment type="caution">
    <text evidence="12">The sequence shown here is derived from an EMBL/GenBank/DDBJ whole genome shotgun (WGS) entry which is preliminary data.</text>
</comment>
<comment type="function">
    <text evidence="6">Catalyzes the glycosylation of 4,4'-diaponeurosporenoate, i.e. the esterification of glucose at the C1'' position with the carboxyl group of 4,4'-diaponeurosporenic acid, to form glycosyl-4,4'-diaponeurosporenoate. This is a step in the biosynthesis of staphyloxanthin, an orange pigment present in most staphylococci strains.</text>
</comment>
<dbReference type="InterPro" id="IPR001173">
    <property type="entry name" value="Glyco_trans_2-like"/>
</dbReference>
<sequence>MKDMTSVIIAAHNEESVIERCLAAVSHGGMPVHVIVSANGCTDATAELARARHALVVDRRTAGKPGALNAAERLAETFPRVYLDADILTPPGGIATLVTALNEHAGVLAAVPRRRINTSGRPWAVRAYFQINQRLPVFRSGLFGRGLIVVSELGRARFGEFPELVADDLFLDAQFSAAEKLEVADVEVVVEAPWTTVDLMNRLVRVRRGNAEMRRAAADQGIDAVVRPSDRWSWLRDVVMQQPRLAPDALAYVAITMLAGYRARRAPHGGWGRDESTRMLSETGSTAP</sequence>
<proteinExistence type="inferred from homology"/>
<keyword evidence="13" id="KW-1185">Reference proteome</keyword>
<evidence type="ECO:0000256" key="9">
    <source>
        <dbReference type="ARBA" id="ARBA00040345"/>
    </source>
</evidence>